<protein>
    <submittedName>
        <fullName evidence="5">Putative zinc-binding oxidoreductase ToxD</fullName>
    </submittedName>
</protein>
<evidence type="ECO:0000256" key="3">
    <source>
        <dbReference type="ARBA" id="ARBA00023002"/>
    </source>
</evidence>
<keyword evidence="6" id="KW-1185">Reference proteome</keyword>
<dbReference type="PANTHER" id="PTHR45348:SF2">
    <property type="entry name" value="ZINC-TYPE ALCOHOL DEHYDROGENASE-LIKE PROTEIN C2E1P3.01"/>
    <property type="match status" value="1"/>
</dbReference>
<keyword evidence="3" id="KW-0560">Oxidoreductase</keyword>
<dbReference type="SUPFAM" id="SSF50129">
    <property type="entry name" value="GroES-like"/>
    <property type="match status" value="1"/>
</dbReference>
<dbReference type="AlphaFoldDB" id="A0A6A6S0Q6"/>
<dbReference type="OrthoDB" id="48317at2759"/>
<dbReference type="CDD" id="cd08249">
    <property type="entry name" value="enoyl_reductase_like"/>
    <property type="match status" value="1"/>
</dbReference>
<dbReference type="InterPro" id="IPR020843">
    <property type="entry name" value="ER"/>
</dbReference>
<evidence type="ECO:0000256" key="2">
    <source>
        <dbReference type="ARBA" id="ARBA00011245"/>
    </source>
</evidence>
<dbReference type="InterPro" id="IPR013154">
    <property type="entry name" value="ADH-like_N"/>
</dbReference>
<dbReference type="EMBL" id="MU006783">
    <property type="protein sequence ID" value="KAF2641170.1"/>
    <property type="molecule type" value="Genomic_DNA"/>
</dbReference>
<dbReference type="Pfam" id="PF08240">
    <property type="entry name" value="ADH_N"/>
    <property type="match status" value="1"/>
</dbReference>
<dbReference type="SUPFAM" id="SSF51735">
    <property type="entry name" value="NAD(P)-binding Rossmann-fold domains"/>
    <property type="match status" value="1"/>
</dbReference>
<evidence type="ECO:0000313" key="6">
    <source>
        <dbReference type="Proteomes" id="UP000799753"/>
    </source>
</evidence>
<dbReference type="Proteomes" id="UP000799753">
    <property type="component" value="Unassembled WGS sequence"/>
</dbReference>
<dbReference type="InterPro" id="IPR047122">
    <property type="entry name" value="Trans-enoyl_RdTase-like"/>
</dbReference>
<reference evidence="5" key="1">
    <citation type="journal article" date="2020" name="Stud. Mycol.">
        <title>101 Dothideomycetes genomes: a test case for predicting lifestyles and emergence of pathogens.</title>
        <authorList>
            <person name="Haridas S."/>
            <person name="Albert R."/>
            <person name="Binder M."/>
            <person name="Bloem J."/>
            <person name="Labutti K."/>
            <person name="Salamov A."/>
            <person name="Andreopoulos B."/>
            <person name="Baker S."/>
            <person name="Barry K."/>
            <person name="Bills G."/>
            <person name="Bluhm B."/>
            <person name="Cannon C."/>
            <person name="Castanera R."/>
            <person name="Culley D."/>
            <person name="Daum C."/>
            <person name="Ezra D."/>
            <person name="Gonzalez J."/>
            <person name="Henrissat B."/>
            <person name="Kuo A."/>
            <person name="Liang C."/>
            <person name="Lipzen A."/>
            <person name="Lutzoni F."/>
            <person name="Magnuson J."/>
            <person name="Mondo S."/>
            <person name="Nolan M."/>
            <person name="Ohm R."/>
            <person name="Pangilinan J."/>
            <person name="Park H.-J."/>
            <person name="Ramirez L."/>
            <person name="Alfaro M."/>
            <person name="Sun H."/>
            <person name="Tritt A."/>
            <person name="Yoshinaga Y."/>
            <person name="Zwiers L.-H."/>
            <person name="Turgeon B."/>
            <person name="Goodwin S."/>
            <person name="Spatafora J."/>
            <person name="Crous P."/>
            <person name="Grigoriev I."/>
        </authorList>
    </citation>
    <scope>NUCLEOTIDE SEQUENCE</scope>
    <source>
        <strain evidence="5">CBS 473.64</strain>
    </source>
</reference>
<comment type="subunit">
    <text evidence="2">Monomer.</text>
</comment>
<comment type="similarity">
    <text evidence="1">Belongs to the zinc-containing alcohol dehydrogenase family.</text>
</comment>
<evidence type="ECO:0000259" key="4">
    <source>
        <dbReference type="SMART" id="SM00829"/>
    </source>
</evidence>
<dbReference type="InterPro" id="IPR013149">
    <property type="entry name" value="ADH-like_C"/>
</dbReference>
<organism evidence="5 6">
    <name type="scientific">Massarina eburnea CBS 473.64</name>
    <dbReference type="NCBI Taxonomy" id="1395130"/>
    <lineage>
        <taxon>Eukaryota</taxon>
        <taxon>Fungi</taxon>
        <taxon>Dikarya</taxon>
        <taxon>Ascomycota</taxon>
        <taxon>Pezizomycotina</taxon>
        <taxon>Dothideomycetes</taxon>
        <taxon>Pleosporomycetidae</taxon>
        <taxon>Pleosporales</taxon>
        <taxon>Massarineae</taxon>
        <taxon>Massarinaceae</taxon>
        <taxon>Massarina</taxon>
    </lineage>
</organism>
<evidence type="ECO:0000313" key="5">
    <source>
        <dbReference type="EMBL" id="KAF2641170.1"/>
    </source>
</evidence>
<gene>
    <name evidence="5" type="ORF">P280DRAFT_517382</name>
</gene>
<proteinExistence type="inferred from homology"/>
<accession>A0A6A6S0Q6</accession>
<sequence>MKSLRIFGPNDARVVTDAPIPSLKKPTDVLVKVIAVALNPTDWKHIRFGAAPATVGCDFSGIVMEVGSGVTEHKKGDRIFGSVHGSNHLWPENGAFAEYLVANIVMKIPKGKSFEEAATAGVALNTVGQGLYQEMELPWPESKEAEAALKEGAEKGKILIWGGSSAMGAMGIQFAKLSGFEVITTASKSNFDYVKSLGADAVFDSRSPTTGTEIRAYTNDKLYYAWDTLGEHGAPQGCAEALASSPPASHPFRYGTIMAFPGQAPPRQDVKYSMSLAYTATGENIMTMGFQFPAIPSHYEFAVKWAKVAEKLYGEGKLQTHRLDVREGGIDKILEGLGDMREGKVSGKKIVYRVAEP</sequence>
<dbReference type="SMART" id="SM00829">
    <property type="entry name" value="PKS_ER"/>
    <property type="match status" value="1"/>
</dbReference>
<name>A0A6A6S0Q6_9PLEO</name>
<feature type="domain" description="Enoyl reductase (ER)" evidence="4">
    <location>
        <begin position="8"/>
        <end position="351"/>
    </location>
</feature>
<dbReference type="PANTHER" id="PTHR45348">
    <property type="entry name" value="HYPOTHETICAL OXIDOREDUCTASE (EUROFUNG)"/>
    <property type="match status" value="1"/>
</dbReference>
<dbReference type="Gene3D" id="3.40.50.720">
    <property type="entry name" value="NAD(P)-binding Rossmann-like Domain"/>
    <property type="match status" value="1"/>
</dbReference>
<dbReference type="GO" id="GO:0016651">
    <property type="term" value="F:oxidoreductase activity, acting on NAD(P)H"/>
    <property type="evidence" value="ECO:0007669"/>
    <property type="project" value="InterPro"/>
</dbReference>
<dbReference type="InterPro" id="IPR011032">
    <property type="entry name" value="GroES-like_sf"/>
</dbReference>
<evidence type="ECO:0000256" key="1">
    <source>
        <dbReference type="ARBA" id="ARBA00008072"/>
    </source>
</evidence>
<dbReference type="Pfam" id="PF00107">
    <property type="entry name" value="ADH_zinc_N"/>
    <property type="match status" value="1"/>
</dbReference>
<dbReference type="InterPro" id="IPR036291">
    <property type="entry name" value="NAD(P)-bd_dom_sf"/>
</dbReference>
<dbReference type="Gene3D" id="3.90.180.10">
    <property type="entry name" value="Medium-chain alcohol dehydrogenases, catalytic domain"/>
    <property type="match status" value="1"/>
</dbReference>